<dbReference type="PROSITE" id="PS50994">
    <property type="entry name" value="INTEGRASE"/>
    <property type="match status" value="1"/>
</dbReference>
<dbReference type="EMBL" id="JACBZI010000001">
    <property type="protein sequence ID" value="NYI10997.1"/>
    <property type="molecule type" value="Genomic_DNA"/>
</dbReference>
<dbReference type="GO" id="GO:0003676">
    <property type="term" value="F:nucleic acid binding"/>
    <property type="evidence" value="ECO:0007669"/>
    <property type="project" value="InterPro"/>
</dbReference>
<dbReference type="Pfam" id="PF13936">
    <property type="entry name" value="HTH_38"/>
    <property type="match status" value="1"/>
</dbReference>
<feature type="region of interest" description="Disordered" evidence="2">
    <location>
        <begin position="112"/>
        <end position="133"/>
    </location>
</feature>
<dbReference type="GO" id="GO:0032196">
    <property type="term" value="P:transposition"/>
    <property type="evidence" value="ECO:0007669"/>
    <property type="project" value="TreeGrafter"/>
</dbReference>
<dbReference type="InterPro" id="IPR036397">
    <property type="entry name" value="RNaseH_sf"/>
</dbReference>
<sequence length="401" mass="44537">MVEEYVGLIAQGVGYTDANSRLGVSFGPGLRWWTKFAPMDFPKGSFHRGRPGGLRGSPAPATPGTVVEPVRRPLSEADRAVMAACRSKGMSLREIGTLIGRHHSVVGRELDRNAGPSGDYHPKVAHRAAHERRRRPKTFKLAVNPRLCRAIEGWMGDGWSPQLIAAVLREEPGRSKMDRVSHETIYQALYVQGRGSLRRDLAKDLSTGRIARKPRGSVDARGTSLYREAFKISQRPAEVEDRAVPGHWEGDLVIGAGSTSAVGTLVERTTRFVMLLHLPGRHDADSVAAEMINQMSKLPEHLRQSLTWDRGTELARYREITMKLDMPVYFCDPHSPWQRGSNENTNRLLRHWLTKGTDLSRFTAQDLDVIAAKLNARPRPTLEMKTPAQALAELLANQAAA</sequence>
<dbReference type="GO" id="GO:0004803">
    <property type="term" value="F:transposase activity"/>
    <property type="evidence" value="ECO:0007669"/>
    <property type="project" value="TreeGrafter"/>
</dbReference>
<keyword evidence="5" id="KW-1185">Reference proteome</keyword>
<evidence type="ECO:0000256" key="1">
    <source>
        <dbReference type="ARBA" id="ARBA00023172"/>
    </source>
</evidence>
<comment type="caution">
    <text evidence="4">The sequence shown here is derived from an EMBL/GenBank/DDBJ whole genome shotgun (WGS) entry which is preliminary data.</text>
</comment>
<evidence type="ECO:0000259" key="3">
    <source>
        <dbReference type="PROSITE" id="PS50994"/>
    </source>
</evidence>
<dbReference type="Gene3D" id="3.30.420.10">
    <property type="entry name" value="Ribonuclease H-like superfamily/Ribonuclease H"/>
    <property type="match status" value="1"/>
</dbReference>
<dbReference type="InterPro" id="IPR053392">
    <property type="entry name" value="Transposase_IS30-like"/>
</dbReference>
<reference evidence="4 5" key="1">
    <citation type="submission" date="2020-07" db="EMBL/GenBank/DDBJ databases">
        <title>Sequencing the genomes of 1000 actinobacteria strains.</title>
        <authorList>
            <person name="Klenk H.-P."/>
        </authorList>
    </citation>
    <scope>NUCLEOTIDE SEQUENCE [LARGE SCALE GENOMIC DNA]</scope>
    <source>
        <strain evidence="4 5">DSM 18248</strain>
    </source>
</reference>
<evidence type="ECO:0000313" key="4">
    <source>
        <dbReference type="EMBL" id="NYI10997.1"/>
    </source>
</evidence>
<dbReference type="GO" id="GO:0006310">
    <property type="term" value="P:DNA recombination"/>
    <property type="evidence" value="ECO:0007669"/>
    <property type="project" value="UniProtKB-KW"/>
</dbReference>
<protein>
    <submittedName>
        <fullName evidence="4">IS30 family transposase</fullName>
    </submittedName>
</protein>
<proteinExistence type="predicted"/>
<dbReference type="InterPro" id="IPR001584">
    <property type="entry name" value="Integrase_cat-core"/>
</dbReference>
<feature type="domain" description="Integrase catalytic" evidence="3">
    <location>
        <begin position="232"/>
        <end position="395"/>
    </location>
</feature>
<dbReference type="AlphaFoldDB" id="A0A7Y9YH71"/>
<name>A0A7Y9YH71_9ACTN</name>
<dbReference type="SUPFAM" id="SSF53098">
    <property type="entry name" value="Ribonuclease H-like"/>
    <property type="match status" value="1"/>
</dbReference>
<dbReference type="RefSeq" id="WP_218842400.1">
    <property type="nucleotide sequence ID" value="NZ_CBCSEK010000014.1"/>
</dbReference>
<dbReference type="NCBIfam" id="NF033563">
    <property type="entry name" value="transpos_IS30"/>
    <property type="match status" value="1"/>
</dbReference>
<dbReference type="InterPro" id="IPR025246">
    <property type="entry name" value="IS30-like_HTH"/>
</dbReference>
<dbReference type="GO" id="GO:0005829">
    <property type="term" value="C:cytosol"/>
    <property type="evidence" value="ECO:0007669"/>
    <property type="project" value="TreeGrafter"/>
</dbReference>
<organism evidence="4 5">
    <name type="scientific">Nocardioides marinus</name>
    <dbReference type="NCBI Taxonomy" id="374514"/>
    <lineage>
        <taxon>Bacteria</taxon>
        <taxon>Bacillati</taxon>
        <taxon>Actinomycetota</taxon>
        <taxon>Actinomycetes</taxon>
        <taxon>Propionibacteriales</taxon>
        <taxon>Nocardioidaceae</taxon>
        <taxon>Nocardioides</taxon>
    </lineage>
</organism>
<dbReference type="Pfam" id="PF00665">
    <property type="entry name" value="rve"/>
    <property type="match status" value="1"/>
</dbReference>
<keyword evidence="1" id="KW-0233">DNA recombination</keyword>
<dbReference type="InterPro" id="IPR051917">
    <property type="entry name" value="Transposase-Integrase"/>
</dbReference>
<dbReference type="InterPro" id="IPR012337">
    <property type="entry name" value="RNaseH-like_sf"/>
</dbReference>
<dbReference type="Proteomes" id="UP000537326">
    <property type="component" value="Unassembled WGS sequence"/>
</dbReference>
<evidence type="ECO:0000256" key="2">
    <source>
        <dbReference type="SAM" id="MobiDB-lite"/>
    </source>
</evidence>
<dbReference type="GO" id="GO:0015074">
    <property type="term" value="P:DNA integration"/>
    <property type="evidence" value="ECO:0007669"/>
    <property type="project" value="InterPro"/>
</dbReference>
<accession>A0A7Y9YH71</accession>
<feature type="compositionally biased region" description="Basic residues" evidence="2">
    <location>
        <begin position="123"/>
        <end position="133"/>
    </location>
</feature>
<gene>
    <name evidence="4" type="ORF">BKA05_002512</name>
</gene>
<evidence type="ECO:0000313" key="5">
    <source>
        <dbReference type="Proteomes" id="UP000537326"/>
    </source>
</evidence>
<dbReference type="PANTHER" id="PTHR10948:SF23">
    <property type="entry name" value="TRANSPOSASE INSI FOR INSERTION SEQUENCE ELEMENT IS30A-RELATED"/>
    <property type="match status" value="1"/>
</dbReference>
<dbReference type="PANTHER" id="PTHR10948">
    <property type="entry name" value="TRANSPOSASE"/>
    <property type="match status" value="1"/>
</dbReference>